<dbReference type="EMBL" id="CP032627">
    <property type="protein sequence ID" value="AYF99767.1"/>
    <property type="molecule type" value="Genomic_DNA"/>
</dbReference>
<dbReference type="PANTHER" id="PTHR30629">
    <property type="entry name" value="PROPHAGE INTEGRASE"/>
    <property type="match status" value="1"/>
</dbReference>
<keyword evidence="2" id="KW-0229">DNA integration</keyword>
<feature type="domain" description="Tyr recombinase" evidence="6">
    <location>
        <begin position="192"/>
        <end position="389"/>
    </location>
</feature>
<dbReference type="AlphaFoldDB" id="A0A387BBJ1"/>
<evidence type="ECO:0000256" key="2">
    <source>
        <dbReference type="ARBA" id="ARBA00022908"/>
    </source>
</evidence>
<organism evidence="8 9">
    <name type="scientific">Lactococcus allomyrinae</name>
    <dbReference type="NCBI Taxonomy" id="2419773"/>
    <lineage>
        <taxon>Bacteria</taxon>
        <taxon>Bacillati</taxon>
        <taxon>Bacillota</taxon>
        <taxon>Bacilli</taxon>
        <taxon>Lactobacillales</taxon>
        <taxon>Streptococcaceae</taxon>
        <taxon>Lactococcus</taxon>
    </lineage>
</organism>
<dbReference type="InterPro" id="IPR053876">
    <property type="entry name" value="Phage_int_M"/>
</dbReference>
<evidence type="ECO:0000259" key="7">
    <source>
        <dbReference type="PROSITE" id="PS51900"/>
    </source>
</evidence>
<name>A0A387BBJ1_9LACT</name>
<dbReference type="PROSITE" id="PS51898">
    <property type="entry name" value="TYR_RECOMBINASE"/>
    <property type="match status" value="1"/>
</dbReference>
<evidence type="ECO:0000256" key="3">
    <source>
        <dbReference type="ARBA" id="ARBA00023125"/>
    </source>
</evidence>
<dbReference type="CDD" id="cd01189">
    <property type="entry name" value="INT_ICEBs1_C_like"/>
    <property type="match status" value="1"/>
</dbReference>
<comment type="similarity">
    <text evidence="1">Belongs to the 'phage' integrase family.</text>
</comment>
<dbReference type="Pfam" id="PF22022">
    <property type="entry name" value="Phage_int_M"/>
    <property type="match status" value="1"/>
</dbReference>
<dbReference type="Gene3D" id="1.10.443.10">
    <property type="entry name" value="Intergrase catalytic core"/>
    <property type="match status" value="1"/>
</dbReference>
<protein>
    <submittedName>
        <fullName evidence="8">Site-specific integrase</fullName>
    </submittedName>
</protein>
<reference evidence="8 9" key="1">
    <citation type="submission" date="2018-09" db="EMBL/GenBank/DDBJ databases">
        <title>Genome sequencing of strain 1JSPR-7.</title>
        <authorList>
            <person name="Heo J."/>
            <person name="Kim S.-J."/>
            <person name="Kwon S.-W."/>
        </authorList>
    </citation>
    <scope>NUCLEOTIDE SEQUENCE [LARGE SCALE GENOMIC DNA]</scope>
    <source>
        <strain evidence="8 9">1JSPR-7</strain>
    </source>
</reference>
<feature type="domain" description="Core-binding (CB)" evidence="7">
    <location>
        <begin position="86"/>
        <end position="164"/>
    </location>
</feature>
<evidence type="ECO:0000256" key="1">
    <source>
        <dbReference type="ARBA" id="ARBA00008857"/>
    </source>
</evidence>
<dbReference type="SUPFAM" id="SSF56349">
    <property type="entry name" value="DNA breaking-rejoining enzymes"/>
    <property type="match status" value="1"/>
</dbReference>
<dbReference type="GO" id="GO:0015074">
    <property type="term" value="P:DNA integration"/>
    <property type="evidence" value="ECO:0007669"/>
    <property type="project" value="UniProtKB-KW"/>
</dbReference>
<dbReference type="OrthoDB" id="9803188at2"/>
<dbReference type="Gene3D" id="1.10.150.130">
    <property type="match status" value="1"/>
</dbReference>
<dbReference type="InterPro" id="IPR013762">
    <property type="entry name" value="Integrase-like_cat_sf"/>
</dbReference>
<accession>A0A387BBJ1</accession>
<dbReference type="GO" id="GO:0006310">
    <property type="term" value="P:DNA recombination"/>
    <property type="evidence" value="ECO:0007669"/>
    <property type="project" value="UniProtKB-KW"/>
</dbReference>
<proteinExistence type="inferred from homology"/>
<evidence type="ECO:0000313" key="8">
    <source>
        <dbReference type="EMBL" id="AYF99767.1"/>
    </source>
</evidence>
<evidence type="ECO:0000256" key="4">
    <source>
        <dbReference type="ARBA" id="ARBA00023172"/>
    </source>
</evidence>
<dbReference type="Pfam" id="PF00589">
    <property type="entry name" value="Phage_integrase"/>
    <property type="match status" value="1"/>
</dbReference>
<dbReference type="InterPro" id="IPR010998">
    <property type="entry name" value="Integrase_recombinase_N"/>
</dbReference>
<keyword evidence="4" id="KW-0233">DNA recombination</keyword>
<keyword evidence="9" id="KW-1185">Reference proteome</keyword>
<evidence type="ECO:0000313" key="9">
    <source>
        <dbReference type="Proteomes" id="UP000269374"/>
    </source>
</evidence>
<keyword evidence="3 5" id="KW-0238">DNA-binding</keyword>
<dbReference type="GO" id="GO:0003677">
    <property type="term" value="F:DNA binding"/>
    <property type="evidence" value="ECO:0007669"/>
    <property type="project" value="UniProtKB-UniRule"/>
</dbReference>
<gene>
    <name evidence="8" type="ORF">D7I46_00900</name>
</gene>
<dbReference type="PROSITE" id="PS51900">
    <property type="entry name" value="CB"/>
    <property type="match status" value="1"/>
</dbReference>
<dbReference type="Proteomes" id="UP000269374">
    <property type="component" value="Chromosome"/>
</dbReference>
<dbReference type="InterPro" id="IPR044068">
    <property type="entry name" value="CB"/>
</dbReference>
<dbReference type="PANTHER" id="PTHR30629:SF2">
    <property type="entry name" value="PROPHAGE INTEGRASE INTS-RELATED"/>
    <property type="match status" value="1"/>
</dbReference>
<dbReference type="KEGG" id="lact:D7I46_00900"/>
<dbReference type="InterPro" id="IPR002104">
    <property type="entry name" value="Integrase_catalytic"/>
</dbReference>
<sequence length="414" mass="48847">MRVSIYSLFNRNFIRKEKIMNIKKLPNGKYRYREKYQDEYKVWHEVNVTLNTKSRDAQREARNILERKIAENLEKCNEINEKAKNITVNEVYKQASKKREMELSPSSFSQETSFVKAFLKKHGNKRIQDVKARDLQDYIINHSKSVKTMHALKRGINSIFRYAYVAEYIETNPVDRLDLPKDTRTKQSIAKLKQKFFTLDEFNLLIQQMRADADDDETNEKVDLIEFLFWTGLRIGEALGLKWSDIDVLDSKISINKSWDYHIRKMGDVKTTCSIREIDINTRCLNIVQNFKKYNSEFVFVTPKGGHLHYQRLSQYLKFEGARTNIFGKNPNNFTLHMLRHSHVTYLINMGVPEKLVMERVGHSDPRMLMGVYTHVLPENRVTLRQALNYRPSWGRNLISEKSPINVPRNNETL</sequence>
<evidence type="ECO:0000259" key="6">
    <source>
        <dbReference type="PROSITE" id="PS51898"/>
    </source>
</evidence>
<dbReference type="InterPro" id="IPR011010">
    <property type="entry name" value="DNA_brk_join_enz"/>
</dbReference>
<evidence type="ECO:0000256" key="5">
    <source>
        <dbReference type="PROSITE-ProRule" id="PRU01248"/>
    </source>
</evidence>
<dbReference type="InterPro" id="IPR050808">
    <property type="entry name" value="Phage_Integrase"/>
</dbReference>